<dbReference type="EMBL" id="ATBP01000433">
    <property type="protein sequence ID" value="ETR70389.1"/>
    <property type="molecule type" value="Genomic_DNA"/>
</dbReference>
<gene>
    <name evidence="1" type="ORF">OMM_03276</name>
</gene>
<reference evidence="2" key="1">
    <citation type="submission" date="2012-11" db="EMBL/GenBank/DDBJ databases">
        <authorList>
            <person name="Lucero-Rivera Y.E."/>
            <person name="Tovar-Ramirez D."/>
        </authorList>
    </citation>
    <scope>NUCLEOTIDE SEQUENCE [LARGE SCALE GENOMIC DNA]</scope>
    <source>
        <strain evidence="2">Araruama</strain>
    </source>
</reference>
<evidence type="ECO:0000313" key="2">
    <source>
        <dbReference type="Proteomes" id="UP000189670"/>
    </source>
</evidence>
<sequence>MHPNSYRKCTNDAISLAYQISIRWSLSKYTSYRIYLSIGLAVGTFSHLNKYIDILINVKLPENPIIRMTDYTRQCVLINDIRLFFCNNPKEENIYGGETINIWWVTGFWNTLYWDFVPAMLKEPTLNSNQILNKLLWSFGDDSLIKGEITKQPNSLLTFFQYPQQTILGMEIAKVLFYRKNLFEALEVLRIIICRDPNNLVARTLKITIYWNIATEAPSYSIAKKFFDRADEEATVIDENHIRKDEDFYSEYSFAKLAHAITIMKLIKNNSGTFETEEGIELNKTNVFTLLEEIECLGYDYLSKYSE</sequence>
<evidence type="ECO:0000313" key="1">
    <source>
        <dbReference type="EMBL" id="ETR70389.1"/>
    </source>
</evidence>
<accession>A0A1V1P678</accession>
<dbReference type="Proteomes" id="UP000189670">
    <property type="component" value="Unassembled WGS sequence"/>
</dbReference>
<comment type="caution">
    <text evidence="1">The sequence shown here is derived from an EMBL/GenBank/DDBJ whole genome shotgun (WGS) entry which is preliminary data.</text>
</comment>
<name>A0A1V1P678_9BACT</name>
<proteinExistence type="predicted"/>
<organism evidence="1 2">
    <name type="scientific">Candidatus Magnetoglobus multicellularis str. Araruama</name>
    <dbReference type="NCBI Taxonomy" id="890399"/>
    <lineage>
        <taxon>Bacteria</taxon>
        <taxon>Pseudomonadati</taxon>
        <taxon>Thermodesulfobacteriota</taxon>
        <taxon>Desulfobacteria</taxon>
        <taxon>Desulfobacterales</taxon>
        <taxon>Desulfobacteraceae</taxon>
        <taxon>Candidatus Magnetoglobus</taxon>
    </lineage>
</organism>
<protein>
    <submittedName>
        <fullName evidence="1">Uncharacterized protein</fullName>
    </submittedName>
</protein>
<dbReference type="AlphaFoldDB" id="A0A1V1P678"/>